<accession>A0A5Q0UGG6</accession>
<keyword evidence="2" id="KW-0812">Transmembrane</keyword>
<gene>
    <name evidence="3" type="ORF">LC1Nh_0800</name>
</gene>
<dbReference type="KEGG" id="ncon:LC1Nh_0800"/>
<proteinExistence type="predicted"/>
<keyword evidence="2" id="KW-1133">Transmembrane helix</keyword>
<dbReference type="AlphaFoldDB" id="A0A5Q0UGG6"/>
<keyword evidence="1" id="KW-0175">Coiled coil</keyword>
<feature type="transmembrane region" description="Helical" evidence="2">
    <location>
        <begin position="6"/>
        <end position="30"/>
    </location>
</feature>
<protein>
    <submittedName>
        <fullName evidence="3">Uncharacterized protein</fullName>
    </submittedName>
</protein>
<sequence length="74" mass="8336">MVDWQAVNLGLDIIVKIVFLAVFVASLYMLKRMDDLVQKAEESAESIEDTAENIGRMIEFARKLPFTGKKGDES</sequence>
<dbReference type="EMBL" id="CP040089">
    <property type="protein sequence ID" value="QGA80684.1"/>
    <property type="molecule type" value="Genomic_DNA"/>
</dbReference>
<evidence type="ECO:0000256" key="2">
    <source>
        <dbReference type="SAM" id="Phobius"/>
    </source>
</evidence>
<evidence type="ECO:0000313" key="4">
    <source>
        <dbReference type="Proteomes" id="UP000377803"/>
    </source>
</evidence>
<dbReference type="RefSeq" id="WP_153550425.1">
    <property type="nucleotide sequence ID" value="NZ_CP040089.1"/>
</dbReference>
<organism evidence="3 4">
    <name type="scientific">Candidatus Nanohalobium constans</name>
    <dbReference type="NCBI Taxonomy" id="2565781"/>
    <lineage>
        <taxon>Archaea</taxon>
        <taxon>Candidatus Nanohalarchaeota</taxon>
        <taxon>Candidatus Nanohalobia</taxon>
        <taxon>Candidatus Nanohalobiales</taxon>
        <taxon>Candidatus Nanohalobiaceae</taxon>
        <taxon>Candidatus Nanohalobium</taxon>
    </lineage>
</organism>
<dbReference type="Proteomes" id="UP000377803">
    <property type="component" value="Chromosome"/>
</dbReference>
<dbReference type="GeneID" id="42365189"/>
<name>A0A5Q0UGG6_9ARCH</name>
<keyword evidence="4" id="KW-1185">Reference proteome</keyword>
<evidence type="ECO:0000313" key="3">
    <source>
        <dbReference type="EMBL" id="QGA80684.1"/>
    </source>
</evidence>
<evidence type="ECO:0000256" key="1">
    <source>
        <dbReference type="SAM" id="Coils"/>
    </source>
</evidence>
<keyword evidence="2" id="KW-0472">Membrane</keyword>
<feature type="coiled-coil region" evidence="1">
    <location>
        <begin position="30"/>
        <end position="57"/>
    </location>
</feature>
<reference evidence="4" key="1">
    <citation type="submission" date="2019-05" db="EMBL/GenBank/DDBJ databases">
        <title>Candidatus Nanohalobium constans, a novel model system to study the DPANN nano-sized archaea: genomic and physiological characterization of a nanoarchaeon co-cultured with its chitinotrophic host.</title>
        <authorList>
            <person name="La Cono V."/>
            <person name="Arcadi E."/>
            <person name="Crisafi F."/>
            <person name="Denaro R."/>
            <person name="La Spada G."/>
            <person name="Messina E."/>
            <person name="Smedile F."/>
            <person name="Toshchakov S.V."/>
            <person name="Shevchenko M.A."/>
            <person name="Golyshin P.N."/>
            <person name="Golyshina O.V."/>
            <person name="Ferrer M."/>
            <person name="Rohde M."/>
            <person name="Mushegian A."/>
            <person name="Sorokin D.Y."/>
            <person name="Giuliano L."/>
            <person name="Yakimov M.M."/>
        </authorList>
    </citation>
    <scope>NUCLEOTIDE SEQUENCE [LARGE SCALE GENOMIC DNA]</scope>
    <source>
        <strain evidence="4">LC1Nh</strain>
    </source>
</reference>